<evidence type="ECO:0000256" key="7">
    <source>
        <dbReference type="ARBA" id="ARBA00022842"/>
    </source>
</evidence>
<dbReference type="NCBIfam" id="TIGR01496">
    <property type="entry name" value="DHPS"/>
    <property type="match status" value="1"/>
</dbReference>
<name>A0A327RUX8_9FLAO</name>
<gene>
    <name evidence="11" type="ORF">LX77_02998</name>
</gene>
<comment type="catalytic activity">
    <reaction evidence="1">
        <text>(7,8-dihydropterin-6-yl)methyl diphosphate + 4-aminobenzoate = 7,8-dihydropteroate + diphosphate</text>
        <dbReference type="Rhea" id="RHEA:19949"/>
        <dbReference type="ChEBI" id="CHEBI:17836"/>
        <dbReference type="ChEBI" id="CHEBI:17839"/>
        <dbReference type="ChEBI" id="CHEBI:33019"/>
        <dbReference type="ChEBI" id="CHEBI:72950"/>
        <dbReference type="EC" id="2.5.1.15"/>
    </reaction>
</comment>
<comment type="caution">
    <text evidence="11">The sequence shown here is derived from an EMBL/GenBank/DDBJ whole genome shotgun (WGS) entry which is preliminary data.</text>
</comment>
<accession>A0A327RUX8</accession>
<dbReference type="EC" id="2.5.1.15" evidence="4 9"/>
<dbReference type="PROSITE" id="PS00792">
    <property type="entry name" value="DHPS_1"/>
    <property type="match status" value="1"/>
</dbReference>
<keyword evidence="8 9" id="KW-0289">Folate biosynthesis</keyword>
<dbReference type="PANTHER" id="PTHR20941">
    <property type="entry name" value="FOLATE SYNTHESIS PROTEINS"/>
    <property type="match status" value="1"/>
</dbReference>
<dbReference type="InterPro" id="IPR000489">
    <property type="entry name" value="Pterin-binding_dom"/>
</dbReference>
<dbReference type="PANTHER" id="PTHR20941:SF1">
    <property type="entry name" value="FOLIC ACID SYNTHESIS PROTEIN FOL1"/>
    <property type="match status" value="1"/>
</dbReference>
<dbReference type="AlphaFoldDB" id="A0A327RUX8"/>
<dbReference type="CDD" id="cd00739">
    <property type="entry name" value="DHPS"/>
    <property type="match status" value="1"/>
</dbReference>
<feature type="domain" description="Pterin-binding" evidence="10">
    <location>
        <begin position="35"/>
        <end position="287"/>
    </location>
</feature>
<dbReference type="UniPathway" id="UPA00077">
    <property type="reaction ID" value="UER00156"/>
</dbReference>
<keyword evidence="12" id="KW-1185">Reference proteome</keyword>
<evidence type="ECO:0000313" key="12">
    <source>
        <dbReference type="Proteomes" id="UP000248987"/>
    </source>
</evidence>
<evidence type="ECO:0000256" key="8">
    <source>
        <dbReference type="ARBA" id="ARBA00022909"/>
    </source>
</evidence>
<dbReference type="GO" id="GO:0004156">
    <property type="term" value="F:dihydropteroate synthase activity"/>
    <property type="evidence" value="ECO:0007669"/>
    <property type="project" value="UniProtKB-EC"/>
</dbReference>
<organism evidence="11 12">
    <name type="scientific">Gelidibacter algens</name>
    <dbReference type="NCBI Taxonomy" id="49280"/>
    <lineage>
        <taxon>Bacteria</taxon>
        <taxon>Pseudomonadati</taxon>
        <taxon>Bacteroidota</taxon>
        <taxon>Flavobacteriia</taxon>
        <taxon>Flavobacteriales</taxon>
        <taxon>Flavobacteriaceae</taxon>
        <taxon>Gelidibacter</taxon>
    </lineage>
</organism>
<dbReference type="GO" id="GO:0046654">
    <property type="term" value="P:tetrahydrofolate biosynthetic process"/>
    <property type="evidence" value="ECO:0007669"/>
    <property type="project" value="UniProtKB-UniPathway"/>
</dbReference>
<proteinExistence type="inferred from homology"/>
<evidence type="ECO:0000256" key="5">
    <source>
        <dbReference type="ARBA" id="ARBA00022679"/>
    </source>
</evidence>
<evidence type="ECO:0000256" key="1">
    <source>
        <dbReference type="ARBA" id="ARBA00000012"/>
    </source>
</evidence>
<comment type="pathway">
    <text evidence="3 9">Cofactor biosynthesis; tetrahydrofolate biosynthesis; 7,8-dihydrofolate from 2-amino-4-hydroxy-6-hydroxymethyl-7,8-dihydropteridine diphosphate and 4-aminobenzoate: step 1/2.</text>
</comment>
<dbReference type="SUPFAM" id="SSF51717">
    <property type="entry name" value="Dihydropteroate synthetase-like"/>
    <property type="match status" value="1"/>
</dbReference>
<comment type="cofactor">
    <cofactor evidence="2 9">
        <name>Mg(2+)</name>
        <dbReference type="ChEBI" id="CHEBI:18420"/>
    </cofactor>
</comment>
<dbReference type="EMBL" id="QLLQ01000014">
    <property type="protein sequence ID" value="RAJ20740.1"/>
    <property type="molecule type" value="Genomic_DNA"/>
</dbReference>
<dbReference type="Pfam" id="PF00809">
    <property type="entry name" value="Pterin_bind"/>
    <property type="match status" value="1"/>
</dbReference>
<dbReference type="PROSITE" id="PS50972">
    <property type="entry name" value="PTERIN_BINDING"/>
    <property type="match status" value="1"/>
</dbReference>
<dbReference type="InterPro" id="IPR006390">
    <property type="entry name" value="DHP_synth_dom"/>
</dbReference>
<sequence>MFYQNDKNWHSQLISSKNTKMTINCKGQLIDLTIPKVMGILNVTPDSFYDGGIYKNNSDILEHVDKMLNEGATFIDIGAYSSKPNAVHISETEELQRLLPILKLLTDAFPDILISIDTFRSNVAETSINAGACMINDISAGKIDENMMATIAKLKVPYVMMHMKGTPQNMQQNTSYEDLLKDILFYFSERIEAAKALGIVDIIIDPGFGFSKTTAQNFELLKHLEVFKILEKPLLVGFSRKSMIYKTLKSSAADALNGTTVLNTLALQKNASILRVHDVKEAKECIELTQQLKL</sequence>
<evidence type="ECO:0000256" key="6">
    <source>
        <dbReference type="ARBA" id="ARBA00022723"/>
    </source>
</evidence>
<evidence type="ECO:0000256" key="2">
    <source>
        <dbReference type="ARBA" id="ARBA00001946"/>
    </source>
</evidence>
<dbReference type="Gene3D" id="3.20.20.20">
    <property type="entry name" value="Dihydropteroate synthase-like"/>
    <property type="match status" value="1"/>
</dbReference>
<evidence type="ECO:0000256" key="3">
    <source>
        <dbReference type="ARBA" id="ARBA00004763"/>
    </source>
</evidence>
<comment type="function">
    <text evidence="9">Catalyzes the condensation of para-aminobenzoate (pABA) with 6-hydroxymethyl-7,8-dihydropterin diphosphate (DHPt-PP) to form 7,8-dihydropteroate (H2Pte), the immediate precursor of folate derivatives.</text>
</comment>
<evidence type="ECO:0000256" key="4">
    <source>
        <dbReference type="ARBA" id="ARBA00012458"/>
    </source>
</evidence>
<dbReference type="GO" id="GO:0046872">
    <property type="term" value="F:metal ion binding"/>
    <property type="evidence" value="ECO:0007669"/>
    <property type="project" value="UniProtKB-KW"/>
</dbReference>
<keyword evidence="7 9" id="KW-0460">Magnesium</keyword>
<dbReference type="Proteomes" id="UP000248987">
    <property type="component" value="Unassembled WGS sequence"/>
</dbReference>
<dbReference type="GO" id="GO:0046656">
    <property type="term" value="P:folic acid biosynthetic process"/>
    <property type="evidence" value="ECO:0007669"/>
    <property type="project" value="UniProtKB-KW"/>
</dbReference>
<dbReference type="InterPro" id="IPR045031">
    <property type="entry name" value="DHP_synth-like"/>
</dbReference>
<keyword evidence="5 9" id="KW-0808">Transferase</keyword>
<dbReference type="GO" id="GO:0005829">
    <property type="term" value="C:cytosol"/>
    <property type="evidence" value="ECO:0007669"/>
    <property type="project" value="TreeGrafter"/>
</dbReference>
<evidence type="ECO:0000313" key="11">
    <source>
        <dbReference type="EMBL" id="RAJ20740.1"/>
    </source>
</evidence>
<keyword evidence="6 9" id="KW-0479">Metal-binding</keyword>
<evidence type="ECO:0000256" key="9">
    <source>
        <dbReference type="RuleBase" id="RU361205"/>
    </source>
</evidence>
<protein>
    <recommendedName>
        <fullName evidence="4 9">Dihydropteroate synthase</fullName>
        <shortName evidence="9">DHPS</shortName>
        <ecNumber evidence="4 9">2.5.1.15</ecNumber>
    </recommendedName>
    <alternativeName>
        <fullName evidence="9">Dihydropteroate pyrophosphorylase</fullName>
    </alternativeName>
</protein>
<dbReference type="InterPro" id="IPR011005">
    <property type="entry name" value="Dihydropteroate_synth-like_sf"/>
</dbReference>
<comment type="similarity">
    <text evidence="9">Belongs to the DHPS family.</text>
</comment>
<reference evidence="11 12" key="1">
    <citation type="submission" date="2018-06" db="EMBL/GenBank/DDBJ databases">
        <title>Genomic Encyclopedia of Archaeal and Bacterial Type Strains, Phase II (KMG-II): from individual species to whole genera.</title>
        <authorList>
            <person name="Goeker M."/>
        </authorList>
    </citation>
    <scope>NUCLEOTIDE SEQUENCE [LARGE SCALE GENOMIC DNA]</scope>
    <source>
        <strain evidence="11 12">DSM 12408</strain>
    </source>
</reference>
<evidence type="ECO:0000259" key="10">
    <source>
        <dbReference type="PROSITE" id="PS50972"/>
    </source>
</evidence>